<accession>A0A0S3QPS0</accession>
<dbReference type="EMBL" id="LC028895">
    <property type="protein sequence ID" value="BAT70257.1"/>
    <property type="molecule type" value="Genomic_DNA"/>
</dbReference>
<organism evidence="7">
    <name type="scientific">Nitzschia sp. IriIs04</name>
    <dbReference type="NCBI Taxonomy" id="1444690"/>
    <lineage>
        <taxon>Eukaryota</taxon>
        <taxon>Sar</taxon>
        <taxon>Stramenopiles</taxon>
        <taxon>Ochrophyta</taxon>
        <taxon>Bacillariophyta</taxon>
        <taxon>Bacillariophyceae</taxon>
        <taxon>Bacillariophycidae</taxon>
        <taxon>Bacillariales</taxon>
        <taxon>Bacillariaceae</taxon>
        <taxon>Nitzschia</taxon>
    </lineage>
</organism>
<dbReference type="Gene3D" id="1.10.10.250">
    <property type="entry name" value="Ribosomal protein L11, C-terminal domain"/>
    <property type="match status" value="1"/>
</dbReference>
<dbReference type="GO" id="GO:0006412">
    <property type="term" value="P:translation"/>
    <property type="evidence" value="ECO:0007669"/>
    <property type="project" value="InterPro"/>
</dbReference>
<dbReference type="InterPro" id="IPR000911">
    <property type="entry name" value="Ribosomal_uL11"/>
</dbReference>
<evidence type="ECO:0000256" key="2">
    <source>
        <dbReference type="ARBA" id="ARBA00022980"/>
    </source>
</evidence>
<gene>
    <name evidence="7" type="primary">rpl11</name>
</gene>
<dbReference type="InterPro" id="IPR006519">
    <property type="entry name" value="Ribosomal_uL11_bac-typ"/>
</dbReference>
<evidence type="ECO:0000256" key="4">
    <source>
        <dbReference type="RuleBase" id="RU003978"/>
    </source>
</evidence>
<dbReference type="SUPFAM" id="SSF46906">
    <property type="entry name" value="Ribosomal protein L11, C-terminal domain"/>
    <property type="match status" value="1"/>
</dbReference>
<dbReference type="RefSeq" id="YP_009193332.1">
    <property type="nucleotide sequence ID" value="NC_028737.1"/>
</dbReference>
<evidence type="ECO:0000256" key="3">
    <source>
        <dbReference type="ARBA" id="ARBA00023274"/>
    </source>
</evidence>
<dbReference type="InterPro" id="IPR036796">
    <property type="entry name" value="Ribosomal_uL11_N_sf"/>
</dbReference>
<feature type="domain" description="Large ribosomal subunit protein uL11 N-terminal" evidence="6">
    <location>
        <begin position="9"/>
        <end position="66"/>
    </location>
</feature>
<comment type="similarity">
    <text evidence="1 4">Belongs to the universal ribosomal protein uL11 family.</text>
</comment>
<dbReference type="HAMAP" id="MF_00736">
    <property type="entry name" value="Ribosomal_uL11"/>
    <property type="match status" value="1"/>
</dbReference>
<dbReference type="Pfam" id="PF00298">
    <property type="entry name" value="Ribosomal_L11"/>
    <property type="match status" value="1"/>
</dbReference>
<feature type="domain" description="Large ribosomal subunit protein uL11 C-terminal" evidence="5">
    <location>
        <begin position="71"/>
        <end position="138"/>
    </location>
</feature>
<dbReference type="GO" id="GO:0005762">
    <property type="term" value="C:mitochondrial large ribosomal subunit"/>
    <property type="evidence" value="ECO:0007669"/>
    <property type="project" value="TreeGrafter"/>
</dbReference>
<dbReference type="InterPro" id="IPR036769">
    <property type="entry name" value="Ribosomal_uL11_C_sf"/>
</dbReference>
<dbReference type="CDD" id="cd00349">
    <property type="entry name" value="Ribosomal_L11"/>
    <property type="match status" value="1"/>
</dbReference>
<dbReference type="PANTHER" id="PTHR11661">
    <property type="entry name" value="60S RIBOSOMAL PROTEIN L12"/>
    <property type="match status" value="1"/>
</dbReference>
<dbReference type="SMART" id="SM00649">
    <property type="entry name" value="RL11"/>
    <property type="match status" value="1"/>
</dbReference>
<dbReference type="Gene3D" id="3.30.1550.10">
    <property type="entry name" value="Ribosomal protein L11/L12, N-terminal domain"/>
    <property type="match status" value="1"/>
</dbReference>
<dbReference type="SUPFAM" id="SSF54747">
    <property type="entry name" value="Ribosomal L11/L12e N-terminal domain"/>
    <property type="match status" value="1"/>
</dbReference>
<sequence>MIKKIIASIKLELYAGKASPSSSIGPILGQYGVNIALFCKEYNEKTKNDLGFIVPIEISIYSDRSYSFILKTPPTSFLLLKELKIEKGSSEPNKQIIGYITTDTLKKIAKIKLNDLNTKKLNKAINIIKGTATAMGIIIKDNNLI</sequence>
<dbReference type="Pfam" id="PF03946">
    <property type="entry name" value="Ribosomal_L11_N"/>
    <property type="match status" value="1"/>
</dbReference>
<dbReference type="NCBIfam" id="TIGR01632">
    <property type="entry name" value="L11_bact"/>
    <property type="match status" value="1"/>
</dbReference>
<reference evidence="7" key="1">
    <citation type="submission" date="2015-02" db="EMBL/GenBank/DDBJ databases">
        <title>A plastid genome of a nonphotosynthetic diatom.</title>
        <authorList>
            <person name="Kamikawa R."/>
            <person name="Inagaki Y."/>
        </authorList>
    </citation>
    <scope>NUCLEOTIDE SEQUENCE</scope>
    <source>
        <strain evidence="7">IriIs04</strain>
    </source>
</reference>
<evidence type="ECO:0000313" key="7">
    <source>
        <dbReference type="EMBL" id="BAT70257.1"/>
    </source>
</evidence>
<evidence type="ECO:0000259" key="6">
    <source>
        <dbReference type="Pfam" id="PF03946"/>
    </source>
</evidence>
<dbReference type="PANTHER" id="PTHR11661:SF1">
    <property type="entry name" value="LARGE RIBOSOMAL SUBUNIT PROTEIN UL11M"/>
    <property type="match status" value="1"/>
</dbReference>
<geneLocation type="plastid" evidence="7"/>
<protein>
    <submittedName>
        <fullName evidence="7">Ribosomal protein L11</fullName>
    </submittedName>
</protein>
<dbReference type="AlphaFoldDB" id="A0A0S3QPS0"/>
<dbReference type="InterPro" id="IPR020783">
    <property type="entry name" value="Ribosomal_uL11_C"/>
</dbReference>
<keyword evidence="3 4" id="KW-0687">Ribonucleoprotein</keyword>
<name>A0A0S3QPS0_9STRA</name>
<proteinExistence type="inferred from homology"/>
<keyword evidence="7" id="KW-0934">Plastid</keyword>
<dbReference type="InterPro" id="IPR020784">
    <property type="entry name" value="Ribosomal_uL11_N"/>
</dbReference>
<dbReference type="GO" id="GO:0070180">
    <property type="term" value="F:large ribosomal subunit rRNA binding"/>
    <property type="evidence" value="ECO:0007669"/>
    <property type="project" value="TreeGrafter"/>
</dbReference>
<dbReference type="GeneID" id="26522655"/>
<keyword evidence="2 4" id="KW-0689">Ribosomal protein</keyword>
<dbReference type="GO" id="GO:0003735">
    <property type="term" value="F:structural constituent of ribosome"/>
    <property type="evidence" value="ECO:0007669"/>
    <property type="project" value="InterPro"/>
</dbReference>
<evidence type="ECO:0000256" key="1">
    <source>
        <dbReference type="ARBA" id="ARBA00010537"/>
    </source>
</evidence>
<evidence type="ECO:0000259" key="5">
    <source>
        <dbReference type="Pfam" id="PF00298"/>
    </source>
</evidence>